<gene>
    <name evidence="6" type="ORF">FHS40_004841</name>
</gene>
<dbReference type="InterPro" id="IPR058245">
    <property type="entry name" value="NreC/VraR/RcsB-like_REC"/>
</dbReference>
<keyword evidence="2 6" id="KW-0238">DNA-binding</keyword>
<dbReference type="InterPro" id="IPR011006">
    <property type="entry name" value="CheY-like_superfamily"/>
</dbReference>
<dbReference type="InterPro" id="IPR016032">
    <property type="entry name" value="Sig_transdc_resp-reg_C-effctor"/>
</dbReference>
<dbReference type="SUPFAM" id="SSF52172">
    <property type="entry name" value="CheY-like"/>
    <property type="match status" value="1"/>
</dbReference>
<sequence>MAGRTAAVGSRALTTPADSSELTVVLADDHPVVRGGLRALLGSIDGIRVVGEASGGRDAVRETLLHRPLVLVIDLEMPDLDGVSATREVLASAPDTAVLVLTMFEDDESVFAAMRAGARGYILKGAAQDEIVRAVRCVAAGEAIFGPRIARRVAEWMARPRDAAARSPFPELTARELEVLDLIAAGMANPAIARRLQLAPKTISNHVSAIFVKLQVADRATAIVRARDAGLGRA</sequence>
<dbReference type="Gene3D" id="3.40.50.2300">
    <property type="match status" value="1"/>
</dbReference>
<evidence type="ECO:0000259" key="4">
    <source>
        <dbReference type="PROSITE" id="PS50043"/>
    </source>
</evidence>
<feature type="modified residue" description="4-aspartylphosphate" evidence="3">
    <location>
        <position position="74"/>
    </location>
</feature>
<dbReference type="SMART" id="SM00448">
    <property type="entry name" value="REC"/>
    <property type="match status" value="1"/>
</dbReference>
<evidence type="ECO:0000259" key="5">
    <source>
        <dbReference type="PROSITE" id="PS50110"/>
    </source>
</evidence>
<dbReference type="CDD" id="cd06170">
    <property type="entry name" value="LuxR_C_like"/>
    <property type="match status" value="1"/>
</dbReference>
<dbReference type="Proteomes" id="UP000549009">
    <property type="component" value="Unassembled WGS sequence"/>
</dbReference>
<feature type="domain" description="HTH luxR-type" evidence="4">
    <location>
        <begin position="165"/>
        <end position="230"/>
    </location>
</feature>
<proteinExistence type="predicted"/>
<dbReference type="InterPro" id="IPR039420">
    <property type="entry name" value="WalR-like"/>
</dbReference>
<dbReference type="SMART" id="SM00421">
    <property type="entry name" value="HTH_LUXR"/>
    <property type="match status" value="1"/>
</dbReference>
<evidence type="ECO:0000256" key="2">
    <source>
        <dbReference type="ARBA" id="ARBA00023125"/>
    </source>
</evidence>
<evidence type="ECO:0000313" key="7">
    <source>
        <dbReference type="Proteomes" id="UP000549009"/>
    </source>
</evidence>
<name>A0A7W8EVK4_STRST</name>
<dbReference type="RefSeq" id="WP_051854841.1">
    <property type="nucleotide sequence ID" value="NZ_BMSQ01000007.1"/>
</dbReference>
<dbReference type="EMBL" id="JACHJD010000008">
    <property type="protein sequence ID" value="MBB5105746.1"/>
    <property type="molecule type" value="Genomic_DNA"/>
</dbReference>
<dbReference type="Pfam" id="PF00196">
    <property type="entry name" value="GerE"/>
    <property type="match status" value="1"/>
</dbReference>
<dbReference type="PROSITE" id="PS50043">
    <property type="entry name" value="HTH_LUXR_2"/>
    <property type="match status" value="1"/>
</dbReference>
<evidence type="ECO:0000313" key="6">
    <source>
        <dbReference type="EMBL" id="MBB5105746.1"/>
    </source>
</evidence>
<dbReference type="InterPro" id="IPR001789">
    <property type="entry name" value="Sig_transdc_resp-reg_receiver"/>
</dbReference>
<reference evidence="6 7" key="1">
    <citation type="submission" date="2020-08" db="EMBL/GenBank/DDBJ databases">
        <title>Genomic Encyclopedia of Type Strains, Phase III (KMG-III): the genomes of soil and plant-associated and newly described type strains.</title>
        <authorList>
            <person name="Whitman W."/>
        </authorList>
    </citation>
    <scope>NUCLEOTIDE SEQUENCE [LARGE SCALE GENOMIC DNA]</scope>
    <source>
        <strain evidence="6 7">CECT 3146</strain>
    </source>
</reference>
<keyword evidence="7" id="KW-1185">Reference proteome</keyword>
<keyword evidence="1 3" id="KW-0597">Phosphoprotein</keyword>
<evidence type="ECO:0000256" key="1">
    <source>
        <dbReference type="ARBA" id="ARBA00022553"/>
    </source>
</evidence>
<feature type="domain" description="Response regulatory" evidence="5">
    <location>
        <begin position="23"/>
        <end position="139"/>
    </location>
</feature>
<dbReference type="PROSITE" id="PS00622">
    <property type="entry name" value="HTH_LUXR_1"/>
    <property type="match status" value="1"/>
</dbReference>
<dbReference type="SUPFAM" id="SSF46894">
    <property type="entry name" value="C-terminal effector domain of the bipartite response regulators"/>
    <property type="match status" value="1"/>
</dbReference>
<dbReference type="AlphaFoldDB" id="A0A7W8EVK4"/>
<dbReference type="PROSITE" id="PS50110">
    <property type="entry name" value="RESPONSE_REGULATORY"/>
    <property type="match status" value="1"/>
</dbReference>
<accession>A0A7W8EVK4</accession>
<evidence type="ECO:0000256" key="3">
    <source>
        <dbReference type="PROSITE-ProRule" id="PRU00169"/>
    </source>
</evidence>
<organism evidence="6 7">
    <name type="scientific">Streptomyces spectabilis</name>
    <dbReference type="NCBI Taxonomy" id="68270"/>
    <lineage>
        <taxon>Bacteria</taxon>
        <taxon>Bacillati</taxon>
        <taxon>Actinomycetota</taxon>
        <taxon>Actinomycetes</taxon>
        <taxon>Kitasatosporales</taxon>
        <taxon>Streptomycetaceae</taxon>
        <taxon>Streptomyces</taxon>
    </lineage>
</organism>
<dbReference type="PANTHER" id="PTHR43214:SF43">
    <property type="entry name" value="TWO-COMPONENT RESPONSE REGULATOR"/>
    <property type="match status" value="1"/>
</dbReference>
<protein>
    <submittedName>
        <fullName evidence="6">DNA-binding NarL/FixJ family response regulator</fullName>
    </submittedName>
</protein>
<comment type="caution">
    <text evidence="6">The sequence shown here is derived from an EMBL/GenBank/DDBJ whole genome shotgun (WGS) entry which is preliminary data.</text>
</comment>
<dbReference type="PANTHER" id="PTHR43214">
    <property type="entry name" value="TWO-COMPONENT RESPONSE REGULATOR"/>
    <property type="match status" value="1"/>
</dbReference>
<dbReference type="InterPro" id="IPR000792">
    <property type="entry name" value="Tscrpt_reg_LuxR_C"/>
</dbReference>
<dbReference type="PRINTS" id="PR00038">
    <property type="entry name" value="HTHLUXR"/>
</dbReference>
<dbReference type="CDD" id="cd17535">
    <property type="entry name" value="REC_NarL-like"/>
    <property type="match status" value="1"/>
</dbReference>
<dbReference type="GO" id="GO:0003677">
    <property type="term" value="F:DNA binding"/>
    <property type="evidence" value="ECO:0007669"/>
    <property type="project" value="UniProtKB-KW"/>
</dbReference>
<dbReference type="GO" id="GO:0006355">
    <property type="term" value="P:regulation of DNA-templated transcription"/>
    <property type="evidence" value="ECO:0007669"/>
    <property type="project" value="InterPro"/>
</dbReference>
<dbReference type="Pfam" id="PF00072">
    <property type="entry name" value="Response_reg"/>
    <property type="match status" value="1"/>
</dbReference>
<dbReference type="GO" id="GO:0000160">
    <property type="term" value="P:phosphorelay signal transduction system"/>
    <property type="evidence" value="ECO:0007669"/>
    <property type="project" value="InterPro"/>
</dbReference>